<proteinExistence type="predicted"/>
<name>A0A7S3F1D2_9EUKA</name>
<dbReference type="FunFam" id="1.25.40.570:FF:000005">
    <property type="entry name" value="26S proteasome regulatory subunit N7"/>
    <property type="match status" value="1"/>
</dbReference>
<reference evidence="3" key="1">
    <citation type="submission" date="2021-01" db="EMBL/GenBank/DDBJ databases">
        <authorList>
            <person name="Corre E."/>
            <person name="Pelletier E."/>
            <person name="Niang G."/>
            <person name="Scheremetjew M."/>
            <person name="Finn R."/>
            <person name="Kale V."/>
            <person name="Holt S."/>
            <person name="Cochrane G."/>
            <person name="Meng A."/>
            <person name="Brown T."/>
            <person name="Cohen L."/>
        </authorList>
    </citation>
    <scope>NUCLEOTIDE SEQUENCE</scope>
    <source>
        <strain evidence="3">CCMP281</strain>
    </source>
</reference>
<accession>A0A7S3F1D2</accession>
<dbReference type="PANTHER" id="PTHR14145:SF1">
    <property type="entry name" value="26S PROTEASOME NON-ATPASE REGULATORY SUBUNIT 6"/>
    <property type="match status" value="1"/>
</dbReference>
<dbReference type="PROSITE" id="PS50250">
    <property type="entry name" value="PCI"/>
    <property type="match status" value="1"/>
</dbReference>
<dbReference type="InterPro" id="IPR045135">
    <property type="entry name" value="Rpn7_N"/>
</dbReference>
<gene>
    <name evidence="3" type="ORF">HERI1096_LOCUS21749</name>
</gene>
<protein>
    <recommendedName>
        <fullName evidence="2">PCI domain-containing protein</fullName>
    </recommendedName>
</protein>
<dbReference type="Pfam" id="PF10602">
    <property type="entry name" value="RPN7"/>
    <property type="match status" value="1"/>
</dbReference>
<organism evidence="3">
    <name type="scientific">Haptolina ericina</name>
    <dbReference type="NCBI Taxonomy" id="156174"/>
    <lineage>
        <taxon>Eukaryota</taxon>
        <taxon>Haptista</taxon>
        <taxon>Haptophyta</taxon>
        <taxon>Prymnesiophyceae</taxon>
        <taxon>Prymnesiales</taxon>
        <taxon>Prymnesiaceae</taxon>
        <taxon>Haptolina</taxon>
    </lineage>
</organism>
<dbReference type="AlphaFoldDB" id="A0A7S3F1D2"/>
<sequence length="387" mass="43521">MATPVKVADEKPKITSDYMDIAQLKFVSKMGDEQAKAKLLTMIKDREMAPFYKSTCEELGWPLDQALLTAMEAANAAEMEKLAAKLADAETNEGETEVREALLARTDFLVRIGENAKAVAAHDETYKKTVAMGLRLDLLLSKVRVGLFFEDMKLALETIEKAKKLLEEGGDWERRNRLKVYEAVYFIMIRDFKKASALLLDSVATFTATELLTYNHFVLFTVVSCIIALPRAELKSKVVDAPEILQVLHEIPGLGGLINGLYSCQYKVLMRSLVDVCDSLKTDRYFRNHVRYYWREVRVLAYTQLLESYRSVSLASMAATFGVSAEFLDQELSTFISAGRLSCNIDKVGGIVCSTRPDSKNAQYQATLKQGDMLLNRVQKLSRVINM</sequence>
<dbReference type="Pfam" id="PF01399">
    <property type="entry name" value="PCI"/>
    <property type="match status" value="1"/>
</dbReference>
<evidence type="ECO:0000259" key="2">
    <source>
        <dbReference type="PROSITE" id="PS50250"/>
    </source>
</evidence>
<dbReference type="SMART" id="SM00088">
    <property type="entry name" value="PINT"/>
    <property type="match status" value="1"/>
</dbReference>
<keyword evidence="1" id="KW-0647">Proteasome</keyword>
<dbReference type="InterPro" id="IPR036390">
    <property type="entry name" value="WH_DNA-bd_sf"/>
</dbReference>
<dbReference type="InterPro" id="IPR049549">
    <property type="entry name" value="RPN7_PSMD6_C"/>
</dbReference>
<dbReference type="SUPFAM" id="SSF46785">
    <property type="entry name" value="Winged helix' DNA-binding domain"/>
    <property type="match status" value="1"/>
</dbReference>
<dbReference type="Pfam" id="PF21154">
    <property type="entry name" value="RPN7_PSMD6_C"/>
    <property type="match status" value="1"/>
</dbReference>
<dbReference type="InterPro" id="IPR000717">
    <property type="entry name" value="PCI_dom"/>
</dbReference>
<dbReference type="PANTHER" id="PTHR14145">
    <property type="entry name" value="26S PROTESOME SUBUNIT 6"/>
    <property type="match status" value="1"/>
</dbReference>
<feature type="domain" description="PCI" evidence="2">
    <location>
        <begin position="191"/>
        <end position="359"/>
    </location>
</feature>
<dbReference type="GO" id="GO:0000502">
    <property type="term" value="C:proteasome complex"/>
    <property type="evidence" value="ECO:0007669"/>
    <property type="project" value="UniProtKB-KW"/>
</dbReference>
<dbReference type="EMBL" id="HBHX01039085">
    <property type="protein sequence ID" value="CAE0121048.1"/>
    <property type="molecule type" value="Transcribed_RNA"/>
</dbReference>
<evidence type="ECO:0000313" key="3">
    <source>
        <dbReference type="EMBL" id="CAE0121048.1"/>
    </source>
</evidence>
<evidence type="ECO:0000256" key="1">
    <source>
        <dbReference type="ARBA" id="ARBA00022942"/>
    </source>
</evidence>
<dbReference type="GO" id="GO:0043161">
    <property type="term" value="P:proteasome-mediated ubiquitin-dependent protein catabolic process"/>
    <property type="evidence" value="ECO:0007669"/>
    <property type="project" value="TreeGrafter"/>
</dbReference>
<dbReference type="InterPro" id="IPR019585">
    <property type="entry name" value="Rpn7/CSN1"/>
</dbReference>
<dbReference type="Gene3D" id="1.25.40.570">
    <property type="match status" value="1"/>
</dbReference>